<dbReference type="InterPro" id="IPR011527">
    <property type="entry name" value="ABC1_TM_dom"/>
</dbReference>
<feature type="domain" description="ABC transporter" evidence="13">
    <location>
        <begin position="286"/>
        <end position="522"/>
    </location>
</feature>
<keyword evidence="8 12" id="KW-1133">Transmembrane helix</keyword>
<dbReference type="OrthoDB" id="6500128at2759"/>
<dbReference type="EMBL" id="BFEA01000189">
    <property type="protein sequence ID" value="GBG73759.1"/>
    <property type="molecule type" value="Genomic_DNA"/>
</dbReference>
<dbReference type="CDD" id="cd18578">
    <property type="entry name" value="ABC_6TM_Pgp_ABCB1_D2_like"/>
    <property type="match status" value="1"/>
</dbReference>
<dbReference type="PROSITE" id="PS50893">
    <property type="entry name" value="ABC_TRANSPORTER_2"/>
    <property type="match status" value="2"/>
</dbReference>
<evidence type="ECO:0000256" key="10">
    <source>
        <dbReference type="ARBA" id="ARBA00023180"/>
    </source>
</evidence>
<feature type="transmembrane region" description="Helical" evidence="12">
    <location>
        <begin position="110"/>
        <end position="130"/>
    </location>
</feature>
<dbReference type="InterPro" id="IPR039421">
    <property type="entry name" value="Type_1_exporter"/>
</dbReference>
<name>A0A388KUN7_CHABU</name>
<keyword evidence="7" id="KW-0067">ATP-binding</keyword>
<feature type="transmembrane region" description="Helical" evidence="12">
    <location>
        <begin position="835"/>
        <end position="856"/>
    </location>
</feature>
<evidence type="ECO:0000256" key="6">
    <source>
        <dbReference type="ARBA" id="ARBA00022741"/>
    </source>
</evidence>
<dbReference type="PROSITE" id="PS50929">
    <property type="entry name" value="ABC_TM1F"/>
    <property type="match status" value="2"/>
</dbReference>
<evidence type="ECO:0000313" key="15">
    <source>
        <dbReference type="EMBL" id="GBG73759.1"/>
    </source>
</evidence>
<dbReference type="GO" id="GO:0005743">
    <property type="term" value="C:mitochondrial inner membrane"/>
    <property type="evidence" value="ECO:0007669"/>
    <property type="project" value="TreeGrafter"/>
</dbReference>
<evidence type="ECO:0000256" key="1">
    <source>
        <dbReference type="ARBA" id="ARBA00004651"/>
    </source>
</evidence>
<keyword evidence="3" id="KW-0813">Transport</keyword>
<dbReference type="Gene3D" id="3.40.50.300">
    <property type="entry name" value="P-loop containing nucleotide triphosphate hydrolases"/>
    <property type="match status" value="2"/>
</dbReference>
<dbReference type="Proteomes" id="UP000265515">
    <property type="component" value="Unassembled WGS sequence"/>
</dbReference>
<sequence>MQKESNKYVLYFIYLALVALGASYAEVAFWMQTSDRQSLRLREAYLRSLLKQEVGYFDTQTGTGEIISRMWGDAVLVQDAIGEKFGVFLQFLSLFAAGFCVGFSGVWELALITLVVIPALAVAGGSYVYVLSGLNAKAQQAYTGAGQVALQTLSSIRTVYSFVGEDKALDAYSKALEKTLALGVKGGFTKGVNIGVTYAIMFSSWALNFWYAGRLVAKRKATPGEAMTTMFSVLFGGMALGQAMPYISYFAKGRAAGYKIFQAIKREPMIHSDGSGRELQKLRGEIQMIDVAFRYPARPDVLVFRNFSLTIPAGKVVALVGPSGSGKSSVVALLERFYEPESGSILIDGVDIKNLQLRWLRRQIGLVSQEPVLFATSIIDNILYGRDGASKAEVEAAAKGAHAHNFIMQFPKGYDTTVGERGVQMSGGQKQRIAIARAMLKNPTILLLDEATSALDAESERVVQEALDALMVGRSTVVIAHRLSTIQRSNMIAVVQGGEVVETGTHEELLAREKSGTYAKLIKLQVEGNIMEQDGSVLGSSQRRGSITVPTPRNEPETSPATVVAAVVQPLRNASFSVSMAGNYSGDIEGTGAPSFCRLLKLNRREWHWGLLGMIAASVCGAFQPGFSLILSSVISKYFNPDTDEMQKEVRRYCLIFLGFAAMSTFAYGFNFGSFSVAGERLVKRVREKCFKALLTQEVGWFDRDDNSSASIAARLEVDATVVKSAVAERISVLVQCLALVVISIVIGLLMTWKMTLVMLATMPLVLSGSVGQNLMMKGFAGNLVKAYERASAIAGEAVANIRTVQAFCAEEKVVSLFAKEVDIPMRNSFRRGQMAGLVFGISQMLLYASFALVLWYGMTLVRDRETDFGKMFKTFMVLVVASFGISEALTLAPDILRGSQVLASVFGIMDRKTLIDADDKKGAVLNAMQGAIEMRKVKFSYPSRPMVMVLQDMSLEVKPGQKVALVGASGSGKSSVIGLIERFYDPTSGEVLIDGHDIRALNLRWVRRHIGLVSQEPMLFGMSIKDNIMYGKELAMEDEIVQAAKRANAHSFINALPRGYDTQVGEAGVQMSGGQKQRIAIARAVLKNPIVLLLDEATSALDAASERLVQEALDQLMVGRTTIIVAHRLSTIRDADVIIVMHQGLLVEQGNHKELMAKKGGAYASLVSLQQGDSKSLA</sequence>
<dbReference type="GO" id="GO:0015421">
    <property type="term" value="F:ABC-type oligopeptide transporter activity"/>
    <property type="evidence" value="ECO:0007669"/>
    <property type="project" value="TreeGrafter"/>
</dbReference>
<dbReference type="Pfam" id="PF00664">
    <property type="entry name" value="ABC_membrane"/>
    <property type="match status" value="2"/>
</dbReference>
<feature type="domain" description="ABC transmembrane type-1" evidence="14">
    <location>
        <begin position="611"/>
        <end position="898"/>
    </location>
</feature>
<comment type="subcellular location">
    <subcellularLocation>
        <location evidence="1">Cell membrane</location>
        <topology evidence="1">Multi-pass membrane protein</topology>
    </subcellularLocation>
</comment>
<dbReference type="Gramene" id="GBG73759">
    <property type="protein sequence ID" value="GBG73759"/>
    <property type="gene ID" value="CBR_g17099"/>
</dbReference>
<dbReference type="GO" id="GO:0016887">
    <property type="term" value="F:ATP hydrolysis activity"/>
    <property type="evidence" value="ECO:0007669"/>
    <property type="project" value="InterPro"/>
</dbReference>
<keyword evidence="6" id="KW-0547">Nucleotide-binding</keyword>
<evidence type="ECO:0000256" key="11">
    <source>
        <dbReference type="SAM" id="MobiDB-lite"/>
    </source>
</evidence>
<dbReference type="InterPro" id="IPR036640">
    <property type="entry name" value="ABC1_TM_sf"/>
</dbReference>
<evidence type="ECO:0000256" key="3">
    <source>
        <dbReference type="ARBA" id="ARBA00022448"/>
    </source>
</evidence>
<dbReference type="Gene3D" id="1.20.1560.10">
    <property type="entry name" value="ABC transporter type 1, transmembrane domain"/>
    <property type="match status" value="1"/>
</dbReference>
<gene>
    <name evidence="15" type="ORF">CBR_g17099</name>
</gene>
<feature type="transmembrane region" description="Helical" evidence="12">
    <location>
        <begin position="609"/>
        <end position="635"/>
    </location>
</feature>
<evidence type="ECO:0000256" key="5">
    <source>
        <dbReference type="ARBA" id="ARBA00022737"/>
    </source>
</evidence>
<evidence type="ECO:0000259" key="14">
    <source>
        <dbReference type="PROSITE" id="PS50929"/>
    </source>
</evidence>
<dbReference type="InterPro" id="IPR017871">
    <property type="entry name" value="ABC_transporter-like_CS"/>
</dbReference>
<dbReference type="SMART" id="SM00382">
    <property type="entry name" value="AAA"/>
    <property type="match status" value="2"/>
</dbReference>
<organism evidence="15 16">
    <name type="scientific">Chara braunii</name>
    <name type="common">Braun's stonewort</name>
    <dbReference type="NCBI Taxonomy" id="69332"/>
    <lineage>
        <taxon>Eukaryota</taxon>
        <taxon>Viridiplantae</taxon>
        <taxon>Streptophyta</taxon>
        <taxon>Charophyceae</taxon>
        <taxon>Charales</taxon>
        <taxon>Characeae</taxon>
        <taxon>Chara</taxon>
    </lineage>
</organism>
<evidence type="ECO:0000256" key="12">
    <source>
        <dbReference type="SAM" id="Phobius"/>
    </source>
</evidence>
<dbReference type="GO" id="GO:0090374">
    <property type="term" value="P:oligopeptide export from mitochondrion"/>
    <property type="evidence" value="ECO:0007669"/>
    <property type="project" value="TreeGrafter"/>
</dbReference>
<evidence type="ECO:0000256" key="9">
    <source>
        <dbReference type="ARBA" id="ARBA00023136"/>
    </source>
</evidence>
<keyword evidence="4 12" id="KW-0812">Transmembrane</keyword>
<evidence type="ECO:0000256" key="7">
    <source>
        <dbReference type="ARBA" id="ARBA00022840"/>
    </source>
</evidence>
<dbReference type="GO" id="GO:0005524">
    <property type="term" value="F:ATP binding"/>
    <property type="evidence" value="ECO:0007669"/>
    <property type="project" value="UniProtKB-KW"/>
</dbReference>
<proteinExistence type="inferred from homology"/>
<feature type="domain" description="ABC transmembrane type-1" evidence="14">
    <location>
        <begin position="1"/>
        <end position="252"/>
    </location>
</feature>
<dbReference type="CDD" id="cd18577">
    <property type="entry name" value="ABC_6TM_Pgp_ABCB1_D1_like"/>
    <property type="match status" value="1"/>
</dbReference>
<accession>A0A388KUN7</accession>
<dbReference type="CDD" id="cd03249">
    <property type="entry name" value="ABC_MTABC3_MDL1_MDL2"/>
    <property type="match status" value="2"/>
</dbReference>
<dbReference type="SUPFAM" id="SSF52540">
    <property type="entry name" value="P-loop containing nucleoside triphosphate hydrolases"/>
    <property type="match status" value="2"/>
</dbReference>
<evidence type="ECO:0000313" key="16">
    <source>
        <dbReference type="Proteomes" id="UP000265515"/>
    </source>
</evidence>
<feature type="transmembrane region" description="Helical" evidence="12">
    <location>
        <begin position="655"/>
        <end position="679"/>
    </location>
</feature>
<reference evidence="15 16" key="1">
    <citation type="journal article" date="2018" name="Cell">
        <title>The Chara Genome: Secondary Complexity and Implications for Plant Terrestrialization.</title>
        <authorList>
            <person name="Nishiyama T."/>
            <person name="Sakayama H."/>
            <person name="Vries J.D."/>
            <person name="Buschmann H."/>
            <person name="Saint-Marcoux D."/>
            <person name="Ullrich K.K."/>
            <person name="Haas F.B."/>
            <person name="Vanderstraeten L."/>
            <person name="Becker D."/>
            <person name="Lang D."/>
            <person name="Vosolsobe S."/>
            <person name="Rombauts S."/>
            <person name="Wilhelmsson P.K.I."/>
            <person name="Janitza P."/>
            <person name="Kern R."/>
            <person name="Heyl A."/>
            <person name="Rumpler F."/>
            <person name="Villalobos L.I.A.C."/>
            <person name="Clay J.M."/>
            <person name="Skokan R."/>
            <person name="Toyoda A."/>
            <person name="Suzuki Y."/>
            <person name="Kagoshima H."/>
            <person name="Schijlen E."/>
            <person name="Tajeshwar N."/>
            <person name="Catarino B."/>
            <person name="Hetherington A.J."/>
            <person name="Saltykova A."/>
            <person name="Bonnot C."/>
            <person name="Breuninger H."/>
            <person name="Symeonidi A."/>
            <person name="Radhakrishnan G.V."/>
            <person name="Van Nieuwerburgh F."/>
            <person name="Deforce D."/>
            <person name="Chang C."/>
            <person name="Karol K.G."/>
            <person name="Hedrich R."/>
            <person name="Ulvskov P."/>
            <person name="Glockner G."/>
            <person name="Delwiche C.F."/>
            <person name="Petrasek J."/>
            <person name="Van de Peer Y."/>
            <person name="Friml J."/>
            <person name="Beilby M."/>
            <person name="Dolan L."/>
            <person name="Kohara Y."/>
            <person name="Sugano S."/>
            <person name="Fujiyama A."/>
            <person name="Delaux P.-M."/>
            <person name="Quint M."/>
            <person name="TheiBen G."/>
            <person name="Hagemann M."/>
            <person name="Harholt J."/>
            <person name="Dunand C."/>
            <person name="Zachgo S."/>
            <person name="Langdale J."/>
            <person name="Maumus F."/>
            <person name="Straeten D.V.D."/>
            <person name="Gould S.B."/>
            <person name="Rensing S.A."/>
        </authorList>
    </citation>
    <scope>NUCLEOTIDE SEQUENCE [LARGE SCALE GENOMIC DNA]</scope>
    <source>
        <strain evidence="15 16">S276</strain>
    </source>
</reference>
<keyword evidence="5" id="KW-0677">Repeat</keyword>
<dbReference type="AlphaFoldDB" id="A0A388KUN7"/>
<evidence type="ECO:0000256" key="8">
    <source>
        <dbReference type="ARBA" id="ARBA00022989"/>
    </source>
</evidence>
<evidence type="ECO:0000256" key="4">
    <source>
        <dbReference type="ARBA" id="ARBA00022692"/>
    </source>
</evidence>
<evidence type="ECO:0000259" key="13">
    <source>
        <dbReference type="PROSITE" id="PS50893"/>
    </source>
</evidence>
<dbReference type="STRING" id="69332.A0A388KUN7"/>
<feature type="transmembrane region" description="Helical" evidence="12">
    <location>
        <begin position="12"/>
        <end position="31"/>
    </location>
</feature>
<protein>
    <submittedName>
        <fullName evidence="15">Uncharacterized protein</fullName>
    </submittedName>
</protein>
<dbReference type="InterPro" id="IPR003593">
    <property type="entry name" value="AAA+_ATPase"/>
</dbReference>
<evidence type="ECO:0000256" key="2">
    <source>
        <dbReference type="ARBA" id="ARBA00007577"/>
    </source>
</evidence>
<dbReference type="FunFam" id="3.40.50.300:FF:000066">
    <property type="entry name" value="ABC transporter B family member 1"/>
    <property type="match status" value="1"/>
</dbReference>
<feature type="transmembrane region" description="Helical" evidence="12">
    <location>
        <begin position="85"/>
        <end position="104"/>
    </location>
</feature>
<feature type="transmembrane region" description="Helical" evidence="12">
    <location>
        <begin position="231"/>
        <end position="251"/>
    </location>
</feature>
<feature type="transmembrane region" description="Helical" evidence="12">
    <location>
        <begin position="733"/>
        <end position="751"/>
    </location>
</feature>
<comment type="caution">
    <text evidence="15">The sequence shown here is derived from an EMBL/GenBank/DDBJ whole genome shotgun (WGS) entry which is preliminary data.</text>
</comment>
<feature type="transmembrane region" description="Helical" evidence="12">
    <location>
        <begin position="876"/>
        <end position="893"/>
    </location>
</feature>
<dbReference type="SUPFAM" id="SSF90123">
    <property type="entry name" value="ABC transporter transmembrane region"/>
    <property type="match status" value="2"/>
</dbReference>
<dbReference type="PANTHER" id="PTHR43394">
    <property type="entry name" value="ATP-DEPENDENT PERMEASE MDL1, MITOCHONDRIAL"/>
    <property type="match status" value="1"/>
</dbReference>
<keyword evidence="16" id="KW-1185">Reference proteome</keyword>
<keyword evidence="9 12" id="KW-0472">Membrane</keyword>
<dbReference type="FunFam" id="3.40.50.300:FF:000251">
    <property type="entry name" value="ABC transporter B family member 19"/>
    <property type="match status" value="1"/>
</dbReference>
<dbReference type="InterPro" id="IPR027417">
    <property type="entry name" value="P-loop_NTPase"/>
</dbReference>
<dbReference type="GO" id="GO:0005886">
    <property type="term" value="C:plasma membrane"/>
    <property type="evidence" value="ECO:0007669"/>
    <property type="project" value="UniProtKB-SubCell"/>
</dbReference>
<keyword evidence="10" id="KW-0325">Glycoprotein</keyword>
<dbReference type="Pfam" id="PF00005">
    <property type="entry name" value="ABC_tran"/>
    <property type="match status" value="2"/>
</dbReference>
<feature type="transmembrane region" description="Helical" evidence="12">
    <location>
        <begin position="192"/>
        <end position="211"/>
    </location>
</feature>
<feature type="region of interest" description="Disordered" evidence="11">
    <location>
        <begin position="540"/>
        <end position="559"/>
    </location>
</feature>
<dbReference type="PROSITE" id="PS00211">
    <property type="entry name" value="ABC_TRANSPORTER_1"/>
    <property type="match status" value="2"/>
</dbReference>
<comment type="similarity">
    <text evidence="2">Belongs to the ABC transporter superfamily. ABCB family. Multidrug resistance exporter (TC 3.A.1.201) subfamily.</text>
</comment>
<dbReference type="OMA" id="PGSIYKQ"/>
<dbReference type="InterPro" id="IPR003439">
    <property type="entry name" value="ABC_transporter-like_ATP-bd"/>
</dbReference>
<feature type="domain" description="ABC transporter" evidence="13">
    <location>
        <begin position="933"/>
        <end position="1169"/>
    </location>
</feature>
<dbReference type="PANTHER" id="PTHR43394:SF11">
    <property type="entry name" value="ATP-BINDING CASSETTE TRANSPORTER"/>
    <property type="match status" value="1"/>
</dbReference>